<proteinExistence type="predicted"/>
<accession>A0ABU9YTE8</accession>
<dbReference type="SUPFAM" id="SSF53756">
    <property type="entry name" value="UDP-Glycosyltransferase/glycogen phosphorylase"/>
    <property type="match status" value="1"/>
</dbReference>
<sequence>MHGNLEQAMEAMLHAIALQHAGALPAALETLDQAIALSPELLPARVMRSEVLAALGRFIEAVDTLDDCQRRMPDPDALKEQRQALLAQALADDLVPGHDPQALLERAYLQLLAGLPQDALGNLQSLLAVQPDHASALNNAGNALFALWRTDEAIAHYERALALRPEDAEIRFNLGNALQRAGRLSEAEACYQQVLSERAEFAEAQMELAHCALRQGHWRSGWQAMEARWRTRRLQHRLPPGDAPAWRGEPLAGKTILLWAEQGFGDNLQFVRFARPLLDAGADVIVLAPPALQRLLGTLDARIRVISAEAPLPAHDVHCPMMSLPYLLGIADESAFGRAPYLHADAADVARWQTQLGERQRPRIGLIWAGRQNQINPGRDIPLHALRGLLTPARQIDWISLQAELPPDDLAVLSELPTLQLCAEGFRDFADTAALMQCLDLVISVDSAAAHLAGALGRPCWVLLRKSGEWRWQQARSDSPWYGAMRLFRQPHEGDWPALLAQLEDALEAEFGLA</sequence>
<comment type="caution">
    <text evidence="2">The sequence shown here is derived from an EMBL/GenBank/DDBJ whole genome shotgun (WGS) entry which is preliminary data.</text>
</comment>
<dbReference type="RefSeq" id="WP_345917668.1">
    <property type="nucleotide sequence ID" value="NZ_JBDIVE010000001.1"/>
</dbReference>
<dbReference type="EMBL" id="JBDIVE010000001">
    <property type="protein sequence ID" value="MEN3066897.1"/>
    <property type="molecule type" value="Genomic_DNA"/>
</dbReference>
<dbReference type="PANTHER" id="PTHR44809:SF1">
    <property type="entry name" value="PROTEIN O-MANNOSYL-TRANSFERASE TMTC1"/>
    <property type="match status" value="1"/>
</dbReference>
<dbReference type="InterPro" id="IPR011990">
    <property type="entry name" value="TPR-like_helical_dom_sf"/>
</dbReference>
<dbReference type="SMART" id="SM00028">
    <property type="entry name" value="TPR"/>
    <property type="match status" value="4"/>
</dbReference>
<keyword evidence="3" id="KW-1185">Reference proteome</keyword>
<organism evidence="2 3">
    <name type="scientific">Uliginosibacterium sediminicola</name>
    <dbReference type="NCBI Taxonomy" id="2024550"/>
    <lineage>
        <taxon>Bacteria</taxon>
        <taxon>Pseudomonadati</taxon>
        <taxon>Pseudomonadota</taxon>
        <taxon>Betaproteobacteria</taxon>
        <taxon>Rhodocyclales</taxon>
        <taxon>Zoogloeaceae</taxon>
        <taxon>Uliginosibacterium</taxon>
    </lineage>
</organism>
<dbReference type="PANTHER" id="PTHR44809">
    <property type="match status" value="1"/>
</dbReference>
<dbReference type="InterPro" id="IPR019734">
    <property type="entry name" value="TPR_rpt"/>
</dbReference>
<dbReference type="PROSITE" id="PS50293">
    <property type="entry name" value="TPR_REGION"/>
    <property type="match status" value="1"/>
</dbReference>
<dbReference type="InterPro" id="IPR002201">
    <property type="entry name" value="Glyco_trans_9"/>
</dbReference>
<feature type="repeat" description="TPR" evidence="1">
    <location>
        <begin position="134"/>
        <end position="167"/>
    </location>
</feature>
<gene>
    <name evidence="2" type="ORF">ABDB84_00315</name>
</gene>
<name>A0ABU9YTE8_9RHOO</name>
<protein>
    <submittedName>
        <fullName evidence="2">Tetratricopeptide repeat protein</fullName>
    </submittedName>
</protein>
<dbReference type="Pfam" id="PF13414">
    <property type="entry name" value="TPR_11"/>
    <property type="match status" value="1"/>
</dbReference>
<evidence type="ECO:0000313" key="3">
    <source>
        <dbReference type="Proteomes" id="UP001410394"/>
    </source>
</evidence>
<dbReference type="SUPFAM" id="SSF48452">
    <property type="entry name" value="TPR-like"/>
    <property type="match status" value="1"/>
</dbReference>
<keyword evidence="1" id="KW-0802">TPR repeat</keyword>
<reference evidence="2 3" key="1">
    <citation type="journal article" date="2018" name="Int. J. Syst. Evol. Microbiol.">
        <title>Uliginosibacterium sediminicola sp. nov., isolated from freshwater sediment.</title>
        <authorList>
            <person name="Hwang W.M."/>
            <person name="Kim S.M."/>
            <person name="Kang K."/>
            <person name="Ahn T.Y."/>
        </authorList>
    </citation>
    <scope>NUCLEOTIDE SEQUENCE [LARGE SCALE GENOMIC DNA]</scope>
    <source>
        <strain evidence="2 3">M1-21</strain>
    </source>
</reference>
<dbReference type="PROSITE" id="PS50005">
    <property type="entry name" value="TPR"/>
    <property type="match status" value="1"/>
</dbReference>
<dbReference type="Proteomes" id="UP001410394">
    <property type="component" value="Unassembled WGS sequence"/>
</dbReference>
<dbReference type="Gene3D" id="3.40.50.2000">
    <property type="entry name" value="Glycogen Phosphorylase B"/>
    <property type="match status" value="1"/>
</dbReference>
<dbReference type="Gene3D" id="1.25.40.10">
    <property type="entry name" value="Tetratricopeptide repeat domain"/>
    <property type="match status" value="3"/>
</dbReference>
<evidence type="ECO:0000313" key="2">
    <source>
        <dbReference type="EMBL" id="MEN3066897.1"/>
    </source>
</evidence>
<dbReference type="InterPro" id="IPR052943">
    <property type="entry name" value="TMTC_O-mannosyl-trnsfr"/>
</dbReference>
<dbReference type="Pfam" id="PF01075">
    <property type="entry name" value="Glyco_transf_9"/>
    <property type="match status" value="1"/>
</dbReference>
<evidence type="ECO:0000256" key="1">
    <source>
        <dbReference type="PROSITE-ProRule" id="PRU00339"/>
    </source>
</evidence>